<keyword evidence="3" id="KW-1185">Reference proteome</keyword>
<evidence type="ECO:0000313" key="2">
    <source>
        <dbReference type="EMBL" id="MDN4493461.1"/>
    </source>
</evidence>
<feature type="signal peptide" evidence="1">
    <location>
        <begin position="1"/>
        <end position="21"/>
    </location>
</feature>
<dbReference type="Proteomes" id="UP001172743">
    <property type="component" value="Unassembled WGS sequence"/>
</dbReference>
<feature type="chain" id="PRO_5045290205" description="Lipoprotein" evidence="1">
    <location>
        <begin position="22"/>
        <end position="139"/>
    </location>
</feature>
<evidence type="ECO:0008006" key="4">
    <source>
        <dbReference type="Google" id="ProtNLM"/>
    </source>
</evidence>
<sequence>MKNLRSLLLLCLMGILLVACANEDEIYLSRVDVLAVKDEAMEEENMIIDLVTLDSIKSLLGEIRWEPNSDHEIEGSEDFIATLFYTDNEDQHDQLYLYRMSFNSDGSLSIVSNNEEEGYGILDEEYAEKLKTLLEGYIY</sequence>
<protein>
    <recommendedName>
        <fullName evidence="4">Lipoprotein</fullName>
    </recommendedName>
</protein>
<name>A0ABT8GPW0_9BACL</name>
<dbReference type="PROSITE" id="PS51257">
    <property type="entry name" value="PROKAR_LIPOPROTEIN"/>
    <property type="match status" value="1"/>
</dbReference>
<organism evidence="2 3">
    <name type="scientific">Ureibacillus aquaedulcis</name>
    <dbReference type="NCBI Taxonomy" id="3058421"/>
    <lineage>
        <taxon>Bacteria</taxon>
        <taxon>Bacillati</taxon>
        <taxon>Bacillota</taxon>
        <taxon>Bacilli</taxon>
        <taxon>Bacillales</taxon>
        <taxon>Caryophanaceae</taxon>
        <taxon>Ureibacillus</taxon>
    </lineage>
</organism>
<comment type="caution">
    <text evidence="2">The sequence shown here is derived from an EMBL/GenBank/DDBJ whole genome shotgun (WGS) entry which is preliminary data.</text>
</comment>
<proteinExistence type="predicted"/>
<reference evidence="2" key="1">
    <citation type="submission" date="2023-07" db="EMBL/GenBank/DDBJ databases">
        <title>Ureibacillus sp. isolated from freshwater well.</title>
        <authorList>
            <person name="Kirdat K."/>
            <person name="Bhatt A."/>
            <person name="Teware R."/>
            <person name="Bhavsar Y."/>
            <person name="Yadav A."/>
        </authorList>
    </citation>
    <scope>NUCLEOTIDE SEQUENCE</scope>
    <source>
        <strain evidence="2">BA0131</strain>
    </source>
</reference>
<accession>A0ABT8GPW0</accession>
<evidence type="ECO:0000256" key="1">
    <source>
        <dbReference type="SAM" id="SignalP"/>
    </source>
</evidence>
<gene>
    <name evidence="2" type="ORF">QYB95_07930</name>
</gene>
<dbReference type="RefSeq" id="WP_301137772.1">
    <property type="nucleotide sequence ID" value="NZ_JAUHTQ010000004.1"/>
</dbReference>
<evidence type="ECO:0000313" key="3">
    <source>
        <dbReference type="Proteomes" id="UP001172743"/>
    </source>
</evidence>
<keyword evidence="1" id="KW-0732">Signal</keyword>
<dbReference type="EMBL" id="JAUHTQ010000004">
    <property type="protein sequence ID" value="MDN4493461.1"/>
    <property type="molecule type" value="Genomic_DNA"/>
</dbReference>